<dbReference type="EMBL" id="QGKX02000088">
    <property type="protein sequence ID" value="KAF3583529.1"/>
    <property type="molecule type" value="Genomic_DNA"/>
</dbReference>
<feature type="region of interest" description="Disordered" evidence="1">
    <location>
        <begin position="177"/>
        <end position="198"/>
    </location>
</feature>
<gene>
    <name evidence="2" type="ORF">F2Q69_00030955</name>
</gene>
<comment type="caution">
    <text evidence="2">The sequence shown here is derived from an EMBL/GenBank/DDBJ whole genome shotgun (WGS) entry which is preliminary data.</text>
</comment>
<organism evidence="2 3">
    <name type="scientific">Brassica cretica</name>
    <name type="common">Mustard</name>
    <dbReference type="NCBI Taxonomy" id="69181"/>
    <lineage>
        <taxon>Eukaryota</taxon>
        <taxon>Viridiplantae</taxon>
        <taxon>Streptophyta</taxon>
        <taxon>Embryophyta</taxon>
        <taxon>Tracheophyta</taxon>
        <taxon>Spermatophyta</taxon>
        <taxon>Magnoliopsida</taxon>
        <taxon>eudicotyledons</taxon>
        <taxon>Gunneridae</taxon>
        <taxon>Pentapetalae</taxon>
        <taxon>rosids</taxon>
        <taxon>malvids</taxon>
        <taxon>Brassicales</taxon>
        <taxon>Brassicaceae</taxon>
        <taxon>Brassiceae</taxon>
        <taxon>Brassica</taxon>
    </lineage>
</organism>
<evidence type="ECO:0000313" key="2">
    <source>
        <dbReference type="EMBL" id="KAF3583529.1"/>
    </source>
</evidence>
<feature type="compositionally biased region" description="Basic residues" evidence="1">
    <location>
        <begin position="230"/>
        <end position="242"/>
    </location>
</feature>
<dbReference type="AlphaFoldDB" id="A0A8S9RUF2"/>
<accession>A0A8S9RUF2</accession>
<dbReference type="Proteomes" id="UP000712600">
    <property type="component" value="Unassembled WGS sequence"/>
</dbReference>
<proteinExistence type="predicted"/>
<evidence type="ECO:0000256" key="1">
    <source>
        <dbReference type="SAM" id="MobiDB-lite"/>
    </source>
</evidence>
<feature type="region of interest" description="Disordered" evidence="1">
    <location>
        <begin position="219"/>
        <end position="251"/>
    </location>
</feature>
<sequence>MSDHLNLRLDFVYKEMTRRIEAFDTNLMTLDTQVSQTAEAMKIQEALERSSKVELNGFHKGVKRVPKDMSFEVAYHNHNFPNALWDTESTVNIKAIDTDELLGLKMEPSQDSFTFVDNSKANSAGMIKNVKWGAVCDLKKNKMCLIHGDETVFYDPVEKKKSEEFISCIEMFEDLAPPADSNHEPAKPASPSVDIQPSASVDRLPIGSIDTQLSASVQISEQTRTEKSKFGGRTKKMKKKKKWNEDADFCH</sequence>
<evidence type="ECO:0000313" key="3">
    <source>
        <dbReference type="Proteomes" id="UP000712600"/>
    </source>
</evidence>
<protein>
    <submittedName>
        <fullName evidence="2">Uncharacterized protein</fullName>
    </submittedName>
</protein>
<name>A0A8S9RUF2_BRACR</name>
<reference evidence="2" key="1">
    <citation type="submission" date="2019-12" db="EMBL/GenBank/DDBJ databases">
        <title>Genome sequencing and annotation of Brassica cretica.</title>
        <authorList>
            <person name="Studholme D.J."/>
            <person name="Sarris P."/>
        </authorList>
    </citation>
    <scope>NUCLEOTIDE SEQUENCE</scope>
    <source>
        <strain evidence="2">PFS-109/04</strain>
        <tissue evidence="2">Leaf</tissue>
    </source>
</reference>